<proteinExistence type="predicted"/>
<dbReference type="PANTHER" id="PTHR37937">
    <property type="entry name" value="CONJUGATIVE TRANSFER: DNA TRANSPORT"/>
    <property type="match status" value="1"/>
</dbReference>
<protein>
    <submittedName>
        <fullName evidence="8">TraM recognition domain-containing protein</fullName>
    </submittedName>
</protein>
<gene>
    <name evidence="8" type="ORF">NB037_02400</name>
</gene>
<dbReference type="Pfam" id="PF12696">
    <property type="entry name" value="TraG-D_C"/>
    <property type="match status" value="1"/>
</dbReference>
<evidence type="ECO:0000256" key="1">
    <source>
        <dbReference type="ARBA" id="ARBA00004651"/>
    </source>
</evidence>
<feature type="domain" description="TraD/TraG TraM recognition site" evidence="7">
    <location>
        <begin position="413"/>
        <end position="529"/>
    </location>
</feature>
<keyword evidence="9" id="KW-1185">Reference proteome</keyword>
<dbReference type="PANTHER" id="PTHR37937:SF1">
    <property type="entry name" value="CONJUGATIVE TRANSFER: DNA TRANSPORT"/>
    <property type="match status" value="1"/>
</dbReference>
<dbReference type="InterPro" id="IPR051539">
    <property type="entry name" value="T4SS-coupling_protein"/>
</dbReference>
<evidence type="ECO:0000313" key="8">
    <source>
        <dbReference type="EMBL" id="MCM6761260.1"/>
    </source>
</evidence>
<dbReference type="Proteomes" id="UP001155240">
    <property type="component" value="Unassembled WGS sequence"/>
</dbReference>
<keyword evidence="3 6" id="KW-0812">Transmembrane</keyword>
<keyword evidence="5 6" id="KW-0472">Membrane</keyword>
<name>A0A9X2IQJ5_9MICO</name>
<dbReference type="RefSeq" id="WP_251943309.1">
    <property type="nucleotide sequence ID" value="NZ_JAMRYM010000003.1"/>
</dbReference>
<evidence type="ECO:0000256" key="2">
    <source>
        <dbReference type="ARBA" id="ARBA00022475"/>
    </source>
</evidence>
<dbReference type="Gene3D" id="3.40.50.300">
    <property type="entry name" value="P-loop containing nucleotide triphosphate hydrolases"/>
    <property type="match status" value="1"/>
</dbReference>
<sequence>MSATANNRRREPGKTGNDALMLGAALAAIAAIGIVWVAVAVGSKLDGVNEGLPSDPFEIISGLFRGRVVWSTSATMIAAAAVAVIVLVGLWLVWMRSLGRKNRSSVDHAARYMATPRDLAPMMRKQALKKSARLGVAENPGVPVGRLHLGKQMLYASFEDMMLLIAGPRVGKSTSLVIPAIMAAPGAVVTTSNKRDVLDATRDVRAAKGRVWVFDPQRVAFEDATWWWNPLSYVTDDTKAAKLATHFASGTRAMNAKTDAYFDGKGQELLSDLLLAAAAGNRPISDVLLWLTSVEDETPVELLHDNGYPTNARAVRGIMNTADKARDGIYSTAQGMAVCLKSAATADWVNARPNDTRPQFAPETFVTSTQTLYSLSKEGAGTAGPLVTALTAATIEAAEEHAARSRGGRLATPLVAVLDEAANVCRWKDLPDLYSHYGSRGIPIMAVFQSWSQGVGVFGKEGMLKLWSAANVKLYAGGVAEDEFLRTLSELIGTYDKETTSASYNKGVRSTTSALRREKILEVADLTSMGRGRAIMLSSGARAALVDTVPWYNGPKEQVAAINASIAAHDASSGPANAAPVSPVVTVMPPLEAQPAAELDVEQGSENRSA</sequence>
<dbReference type="AlphaFoldDB" id="A0A9X2IQJ5"/>
<organism evidence="8 9">
    <name type="scientific">Rathayibacter rubneri</name>
    <dbReference type="NCBI Taxonomy" id="2950106"/>
    <lineage>
        <taxon>Bacteria</taxon>
        <taxon>Bacillati</taxon>
        <taxon>Actinomycetota</taxon>
        <taxon>Actinomycetes</taxon>
        <taxon>Micrococcales</taxon>
        <taxon>Microbacteriaceae</taxon>
        <taxon>Rathayibacter</taxon>
    </lineage>
</organism>
<feature type="transmembrane region" description="Helical" evidence="6">
    <location>
        <begin position="20"/>
        <end position="41"/>
    </location>
</feature>
<comment type="caution">
    <text evidence="8">The sequence shown here is derived from an EMBL/GenBank/DDBJ whole genome shotgun (WGS) entry which is preliminary data.</text>
</comment>
<feature type="transmembrane region" description="Helical" evidence="6">
    <location>
        <begin position="74"/>
        <end position="94"/>
    </location>
</feature>
<dbReference type="EMBL" id="JAMRYM010000003">
    <property type="protein sequence ID" value="MCM6761260.1"/>
    <property type="molecule type" value="Genomic_DNA"/>
</dbReference>
<evidence type="ECO:0000313" key="9">
    <source>
        <dbReference type="Proteomes" id="UP001155240"/>
    </source>
</evidence>
<dbReference type="InterPro" id="IPR027417">
    <property type="entry name" value="P-loop_NTPase"/>
</dbReference>
<evidence type="ECO:0000256" key="4">
    <source>
        <dbReference type="ARBA" id="ARBA00022989"/>
    </source>
</evidence>
<dbReference type="SUPFAM" id="SSF52540">
    <property type="entry name" value="P-loop containing nucleoside triphosphate hydrolases"/>
    <property type="match status" value="1"/>
</dbReference>
<keyword evidence="4 6" id="KW-1133">Transmembrane helix</keyword>
<comment type="subcellular location">
    <subcellularLocation>
        <location evidence="1">Cell membrane</location>
        <topology evidence="1">Multi-pass membrane protein</topology>
    </subcellularLocation>
</comment>
<dbReference type="GO" id="GO:0005886">
    <property type="term" value="C:plasma membrane"/>
    <property type="evidence" value="ECO:0007669"/>
    <property type="project" value="UniProtKB-SubCell"/>
</dbReference>
<evidence type="ECO:0000256" key="3">
    <source>
        <dbReference type="ARBA" id="ARBA00022692"/>
    </source>
</evidence>
<keyword evidence="2" id="KW-1003">Cell membrane</keyword>
<dbReference type="InterPro" id="IPR032689">
    <property type="entry name" value="TraG-D_C"/>
</dbReference>
<evidence type="ECO:0000256" key="6">
    <source>
        <dbReference type="SAM" id="Phobius"/>
    </source>
</evidence>
<dbReference type="CDD" id="cd01127">
    <property type="entry name" value="TrwB_TraG_TraD_VirD4"/>
    <property type="match status" value="1"/>
</dbReference>
<evidence type="ECO:0000259" key="7">
    <source>
        <dbReference type="Pfam" id="PF12696"/>
    </source>
</evidence>
<reference evidence="8" key="1">
    <citation type="submission" date="2022-06" db="EMBL/GenBank/DDBJ databases">
        <title>Whole genome shotgun sequencing (WGS) of Rathayibacter sp. ZW T2_19, isolated from stored onions (Allium cepa).</title>
        <authorList>
            <person name="Stoll D.A."/>
            <person name="Huch M."/>
        </authorList>
    </citation>
    <scope>NUCLEOTIDE SEQUENCE</scope>
    <source>
        <strain evidence="8">ZW T2_19</strain>
    </source>
</reference>
<accession>A0A9X2IQJ5</accession>
<evidence type="ECO:0000256" key="5">
    <source>
        <dbReference type="ARBA" id="ARBA00023136"/>
    </source>
</evidence>